<organism evidence="3">
    <name type="scientific">marine metagenome</name>
    <dbReference type="NCBI Taxonomy" id="408172"/>
    <lineage>
        <taxon>unclassified sequences</taxon>
        <taxon>metagenomes</taxon>
        <taxon>ecological metagenomes</taxon>
    </lineage>
</organism>
<keyword evidence="1" id="KW-0378">Hydrolase</keyword>
<dbReference type="GO" id="GO:0004252">
    <property type="term" value="F:serine-type endopeptidase activity"/>
    <property type="evidence" value="ECO:0007669"/>
    <property type="project" value="InterPro"/>
</dbReference>
<dbReference type="Gene3D" id="3.40.50.1820">
    <property type="entry name" value="alpha/beta hydrolase"/>
    <property type="match status" value="1"/>
</dbReference>
<proteinExistence type="predicted"/>
<dbReference type="PANTHER" id="PTHR22946">
    <property type="entry name" value="DIENELACTONE HYDROLASE DOMAIN-CONTAINING PROTEIN-RELATED"/>
    <property type="match status" value="1"/>
</dbReference>
<evidence type="ECO:0000256" key="1">
    <source>
        <dbReference type="ARBA" id="ARBA00022801"/>
    </source>
</evidence>
<dbReference type="PROSITE" id="PS00708">
    <property type="entry name" value="PRO_ENDOPEP_SER"/>
    <property type="match status" value="1"/>
</dbReference>
<feature type="domain" description="Dienelactone hydrolase" evidence="2">
    <location>
        <begin position="93"/>
        <end position="205"/>
    </location>
</feature>
<dbReference type="SUPFAM" id="SSF53474">
    <property type="entry name" value="alpha/beta-Hydrolases"/>
    <property type="match status" value="1"/>
</dbReference>
<dbReference type="AlphaFoldDB" id="A0A381X2Q8"/>
<name>A0A381X2Q8_9ZZZZ</name>
<dbReference type="InterPro" id="IPR002925">
    <property type="entry name" value="Dienelactn_hydro"/>
</dbReference>
<protein>
    <recommendedName>
        <fullName evidence="2">Dienelactone hydrolase domain-containing protein</fullName>
    </recommendedName>
</protein>
<sequence>MIKCSFIITLIVMLSGCVASGQKAIYSEGDFTLSGSLCKPQGRGPFPAVVFNHGGVGPIIGGAPEETCAALAKAGFVGFSPIRRLDRPLFGHLDDVNDAVDYVKNLPYVQSTRIGVMGFSRGGLLTYQVAVQRRDFRAVVIMASAVHPSLNLSQAGAISAPVLVLVSENDTGSRRTRGRNTLKTTQQLFRALKEADKDATLIVYPAYGDDGHTLFFSVGSYWTDVIAFLHTHL</sequence>
<accession>A0A381X2Q8</accession>
<evidence type="ECO:0000259" key="2">
    <source>
        <dbReference type="Pfam" id="PF01738"/>
    </source>
</evidence>
<reference evidence="3" key="1">
    <citation type="submission" date="2018-05" db="EMBL/GenBank/DDBJ databases">
        <authorList>
            <person name="Lanie J.A."/>
            <person name="Ng W.-L."/>
            <person name="Kazmierczak K.M."/>
            <person name="Andrzejewski T.M."/>
            <person name="Davidsen T.M."/>
            <person name="Wayne K.J."/>
            <person name="Tettelin H."/>
            <person name="Glass J.I."/>
            <person name="Rusch D."/>
            <person name="Podicherti R."/>
            <person name="Tsui H.-C.T."/>
            <person name="Winkler M.E."/>
        </authorList>
    </citation>
    <scope>NUCLEOTIDE SEQUENCE</scope>
</reference>
<dbReference type="InterPro" id="IPR002471">
    <property type="entry name" value="Pept_S9_AS"/>
</dbReference>
<dbReference type="PROSITE" id="PS51257">
    <property type="entry name" value="PROKAR_LIPOPROTEIN"/>
    <property type="match status" value="1"/>
</dbReference>
<evidence type="ECO:0000313" key="3">
    <source>
        <dbReference type="EMBL" id="SVA58858.1"/>
    </source>
</evidence>
<dbReference type="GO" id="GO:0006508">
    <property type="term" value="P:proteolysis"/>
    <property type="evidence" value="ECO:0007669"/>
    <property type="project" value="InterPro"/>
</dbReference>
<dbReference type="Pfam" id="PF01738">
    <property type="entry name" value="DLH"/>
    <property type="match status" value="1"/>
</dbReference>
<dbReference type="InterPro" id="IPR029058">
    <property type="entry name" value="AB_hydrolase_fold"/>
</dbReference>
<dbReference type="EMBL" id="UINC01013659">
    <property type="protein sequence ID" value="SVA58858.1"/>
    <property type="molecule type" value="Genomic_DNA"/>
</dbReference>
<dbReference type="InterPro" id="IPR050261">
    <property type="entry name" value="FrsA_esterase"/>
</dbReference>
<gene>
    <name evidence="3" type="ORF">METZ01_LOCUS111712</name>
</gene>